<comment type="caution">
    <text evidence="1">The sequence shown here is derived from an EMBL/GenBank/DDBJ whole genome shotgun (WGS) entry which is preliminary data.</text>
</comment>
<dbReference type="Proteomes" id="UP001163603">
    <property type="component" value="Chromosome 2"/>
</dbReference>
<organism evidence="1 2">
    <name type="scientific">Pistacia integerrima</name>
    <dbReference type="NCBI Taxonomy" id="434235"/>
    <lineage>
        <taxon>Eukaryota</taxon>
        <taxon>Viridiplantae</taxon>
        <taxon>Streptophyta</taxon>
        <taxon>Embryophyta</taxon>
        <taxon>Tracheophyta</taxon>
        <taxon>Spermatophyta</taxon>
        <taxon>Magnoliopsida</taxon>
        <taxon>eudicotyledons</taxon>
        <taxon>Gunneridae</taxon>
        <taxon>Pentapetalae</taxon>
        <taxon>rosids</taxon>
        <taxon>malvids</taxon>
        <taxon>Sapindales</taxon>
        <taxon>Anacardiaceae</taxon>
        <taxon>Pistacia</taxon>
    </lineage>
</organism>
<evidence type="ECO:0000313" key="1">
    <source>
        <dbReference type="EMBL" id="KAJ0049377.1"/>
    </source>
</evidence>
<name>A0ACC0ZGZ6_9ROSI</name>
<sequence>MVGWNPISRTYWRRKQIRNPYPLVPVVVLRTKPAKAAILDILTTHCIPSAMSDDLKK</sequence>
<proteinExistence type="predicted"/>
<dbReference type="EMBL" id="CM047737">
    <property type="protein sequence ID" value="KAJ0049377.1"/>
    <property type="molecule type" value="Genomic_DNA"/>
</dbReference>
<gene>
    <name evidence="1" type="ORF">Pint_15399</name>
</gene>
<protein>
    <submittedName>
        <fullName evidence="1">Uncharacterized protein</fullName>
    </submittedName>
</protein>
<reference evidence="2" key="1">
    <citation type="journal article" date="2023" name="G3 (Bethesda)">
        <title>Genome assembly and association tests identify interacting loci associated with vigor, precocity, and sex in interspecific pistachio rootstocks.</title>
        <authorList>
            <person name="Palmer W."/>
            <person name="Jacygrad E."/>
            <person name="Sagayaradj S."/>
            <person name="Cavanaugh K."/>
            <person name="Han R."/>
            <person name="Bertier L."/>
            <person name="Beede B."/>
            <person name="Kafkas S."/>
            <person name="Golino D."/>
            <person name="Preece J."/>
            <person name="Michelmore R."/>
        </authorList>
    </citation>
    <scope>NUCLEOTIDE SEQUENCE [LARGE SCALE GENOMIC DNA]</scope>
</reference>
<evidence type="ECO:0000313" key="2">
    <source>
        <dbReference type="Proteomes" id="UP001163603"/>
    </source>
</evidence>
<accession>A0ACC0ZGZ6</accession>
<keyword evidence="2" id="KW-1185">Reference proteome</keyword>